<feature type="transmembrane region" description="Helical" evidence="8">
    <location>
        <begin position="56"/>
        <end position="76"/>
    </location>
</feature>
<dbReference type="Pfam" id="PF07690">
    <property type="entry name" value="MFS_1"/>
    <property type="match status" value="2"/>
</dbReference>
<evidence type="ECO:0000256" key="7">
    <source>
        <dbReference type="SAM" id="MobiDB-lite"/>
    </source>
</evidence>
<dbReference type="GO" id="GO:0005886">
    <property type="term" value="C:plasma membrane"/>
    <property type="evidence" value="ECO:0007669"/>
    <property type="project" value="UniProtKB-SubCell"/>
</dbReference>
<feature type="transmembrane region" description="Helical" evidence="8">
    <location>
        <begin position="176"/>
        <end position="195"/>
    </location>
</feature>
<keyword evidence="2" id="KW-0813">Transport</keyword>
<evidence type="ECO:0000256" key="4">
    <source>
        <dbReference type="ARBA" id="ARBA00022989"/>
    </source>
</evidence>
<comment type="caution">
    <text evidence="10">The sequence shown here is derived from an EMBL/GenBank/DDBJ whole genome shotgun (WGS) entry which is preliminary data.</text>
</comment>
<evidence type="ECO:0000256" key="3">
    <source>
        <dbReference type="ARBA" id="ARBA00022692"/>
    </source>
</evidence>
<dbReference type="PANTHER" id="PTHR42718:SF9">
    <property type="entry name" value="MAJOR FACILITATOR SUPERFAMILY MULTIDRUG TRANSPORTER MFSC"/>
    <property type="match status" value="1"/>
</dbReference>
<feature type="transmembrane region" description="Helical" evidence="8">
    <location>
        <begin position="302"/>
        <end position="322"/>
    </location>
</feature>
<dbReference type="Gene3D" id="1.20.1250.20">
    <property type="entry name" value="MFS general substrate transporter like domains"/>
    <property type="match status" value="1"/>
</dbReference>
<protein>
    <submittedName>
        <fullName evidence="10">MFS transporter</fullName>
    </submittedName>
</protein>
<feature type="compositionally biased region" description="Basic and acidic residues" evidence="7">
    <location>
        <begin position="466"/>
        <end position="476"/>
    </location>
</feature>
<feature type="transmembrane region" description="Helical" evidence="8">
    <location>
        <begin position="233"/>
        <end position="252"/>
    </location>
</feature>
<keyword evidence="3 8" id="KW-0812">Transmembrane</keyword>
<organism evidence="10 11">
    <name type="scientific">Streptomyces lonarensis</name>
    <dbReference type="NCBI Taxonomy" id="700599"/>
    <lineage>
        <taxon>Bacteria</taxon>
        <taxon>Bacillati</taxon>
        <taxon>Actinomycetota</taxon>
        <taxon>Actinomycetes</taxon>
        <taxon>Kitasatosporales</taxon>
        <taxon>Streptomycetaceae</taxon>
        <taxon>Streptomyces</taxon>
    </lineage>
</organism>
<keyword evidence="11" id="KW-1185">Reference proteome</keyword>
<feature type="transmembrane region" description="Helical" evidence="8">
    <location>
        <begin position="117"/>
        <end position="137"/>
    </location>
</feature>
<keyword evidence="5 8" id="KW-0472">Membrane</keyword>
<dbReference type="AlphaFoldDB" id="A0A7X6HY16"/>
<feature type="domain" description="Major facilitator superfamily (MFS) profile" evidence="9">
    <location>
        <begin position="22"/>
        <end position="455"/>
    </location>
</feature>
<dbReference type="InterPro" id="IPR011701">
    <property type="entry name" value="MFS"/>
</dbReference>
<reference evidence="10 11" key="1">
    <citation type="submission" date="2020-03" db="EMBL/GenBank/DDBJ databases">
        <title>Draft genome of Streptomyces sp. ventii, isolated from the Axial Seamount in the Pacific Ocean, and resequencing of the two type strains Streptomyces lonarensis strain NCL 716 and Streptomyces bohaiensis strain 11A07.</title>
        <authorList>
            <person name="Loughran R.M."/>
            <person name="Pfannmuller K.M."/>
            <person name="Wasson B.J."/>
            <person name="Deadmond M.C."/>
            <person name="Paddock B.E."/>
            <person name="Koyack M.J."/>
            <person name="Gallegos D.A."/>
            <person name="Mitchell E.A."/>
            <person name="Ushijima B."/>
            <person name="Saw J.H."/>
            <person name="Mcphail K.L."/>
            <person name="Videau P."/>
        </authorList>
    </citation>
    <scope>NUCLEOTIDE SEQUENCE [LARGE SCALE GENOMIC DNA]</scope>
    <source>
        <strain evidence="10 11">NCL716</strain>
    </source>
</reference>
<dbReference type="GO" id="GO:0022857">
    <property type="term" value="F:transmembrane transporter activity"/>
    <property type="evidence" value="ECO:0007669"/>
    <property type="project" value="InterPro"/>
</dbReference>
<dbReference type="CDD" id="cd17321">
    <property type="entry name" value="MFS_MMR_MDR_like"/>
    <property type="match status" value="1"/>
</dbReference>
<evidence type="ECO:0000256" key="1">
    <source>
        <dbReference type="ARBA" id="ARBA00004651"/>
    </source>
</evidence>
<name>A0A7X6HY16_9ACTN</name>
<gene>
    <name evidence="10" type="ORF">HCN56_05845</name>
</gene>
<comment type="subcellular location">
    <subcellularLocation>
        <location evidence="1">Cell membrane</location>
        <topology evidence="1">Multi-pass membrane protein</topology>
    </subcellularLocation>
</comment>
<evidence type="ECO:0000256" key="6">
    <source>
        <dbReference type="ARBA" id="ARBA00023251"/>
    </source>
</evidence>
<evidence type="ECO:0000256" key="8">
    <source>
        <dbReference type="SAM" id="Phobius"/>
    </source>
</evidence>
<dbReference type="Proteomes" id="UP000578686">
    <property type="component" value="Unassembled WGS sequence"/>
</dbReference>
<feature type="region of interest" description="Disordered" evidence="7">
    <location>
        <begin position="457"/>
        <end position="491"/>
    </location>
</feature>
<feature type="transmembrane region" description="Helical" evidence="8">
    <location>
        <begin position="88"/>
        <end position="111"/>
    </location>
</feature>
<feature type="transmembrane region" description="Helical" evidence="8">
    <location>
        <begin position="273"/>
        <end position="296"/>
    </location>
</feature>
<keyword evidence="4 8" id="KW-1133">Transmembrane helix</keyword>
<feature type="transmembrane region" description="Helical" evidence="8">
    <location>
        <begin position="207"/>
        <end position="227"/>
    </location>
</feature>
<evidence type="ECO:0000313" key="10">
    <source>
        <dbReference type="EMBL" id="NJQ05113.1"/>
    </source>
</evidence>
<evidence type="ECO:0000313" key="11">
    <source>
        <dbReference type="Proteomes" id="UP000578686"/>
    </source>
</evidence>
<accession>A0A7X6HY16</accession>
<dbReference type="PROSITE" id="PS50850">
    <property type="entry name" value="MFS"/>
    <property type="match status" value="1"/>
</dbReference>
<feature type="compositionally biased region" description="Basic residues" evidence="7">
    <location>
        <begin position="477"/>
        <end position="491"/>
    </location>
</feature>
<evidence type="ECO:0000256" key="5">
    <source>
        <dbReference type="ARBA" id="ARBA00023136"/>
    </source>
</evidence>
<feature type="transmembrane region" description="Helical" evidence="8">
    <location>
        <begin position="334"/>
        <end position="353"/>
    </location>
</feature>
<dbReference type="Gene3D" id="1.20.1720.10">
    <property type="entry name" value="Multidrug resistance protein D"/>
    <property type="match status" value="1"/>
</dbReference>
<sequence length="491" mass="49306">MLRRHEKRDGGAPPATAGQRWALLAVCTGVFCIQLDAFGLVLALPEIGRDLHADAAGPPWVISAYLLATGALMLGAGRCGDLLGRRRLLLAGFAVFGAASVACALAPALPFLVGARVVQGAGAAMIMPVGLSLLTAVHPDELRGRAIGWALGAGGVATACGPFVGSALTASASWRALFWVNLPLTVLGALCASRAAESRGYPACRSIDLRGLAGVTAALAALCVVVHRGPRWPWPAVSAAVIVAAALLVLFLRRQRSAAHPLVDAGLLRNGPFVAVTLAGAAANATTVTFLVVVPLALQGRWGLPVGHAGAAFLAPALAMALAGPVAGRVPPAVAVRLLAACLCGGALALASLSRASSLPAYLALATLGGAFLGTANALTLITTQAVIRPERAGEASGVTKTIVTVAAGLWLGLNGSAVGPEAGAGAPGATGPALSTAVGALGAGVLLAAWSRNASAPAPTLRTGGEPRRSGERSRASRRRRAGCRRRRYT</sequence>
<dbReference type="EMBL" id="JAAVJD010000025">
    <property type="protein sequence ID" value="NJQ05113.1"/>
    <property type="molecule type" value="Genomic_DNA"/>
</dbReference>
<dbReference type="PANTHER" id="PTHR42718">
    <property type="entry name" value="MAJOR FACILITATOR SUPERFAMILY MULTIDRUG TRANSPORTER MFSC"/>
    <property type="match status" value="1"/>
</dbReference>
<feature type="transmembrane region" description="Helical" evidence="8">
    <location>
        <begin position="21"/>
        <end position="44"/>
    </location>
</feature>
<dbReference type="RefSeq" id="WP_167968401.1">
    <property type="nucleotide sequence ID" value="NZ_JAAVJD010000025.1"/>
</dbReference>
<dbReference type="InterPro" id="IPR036259">
    <property type="entry name" value="MFS_trans_sf"/>
</dbReference>
<proteinExistence type="predicted"/>
<dbReference type="GO" id="GO:0046677">
    <property type="term" value="P:response to antibiotic"/>
    <property type="evidence" value="ECO:0007669"/>
    <property type="project" value="UniProtKB-KW"/>
</dbReference>
<feature type="transmembrane region" description="Helical" evidence="8">
    <location>
        <begin position="149"/>
        <end position="170"/>
    </location>
</feature>
<dbReference type="SUPFAM" id="SSF103473">
    <property type="entry name" value="MFS general substrate transporter"/>
    <property type="match status" value="2"/>
</dbReference>
<dbReference type="InterPro" id="IPR020846">
    <property type="entry name" value="MFS_dom"/>
</dbReference>
<evidence type="ECO:0000256" key="2">
    <source>
        <dbReference type="ARBA" id="ARBA00022448"/>
    </source>
</evidence>
<feature type="transmembrane region" description="Helical" evidence="8">
    <location>
        <begin position="359"/>
        <end position="382"/>
    </location>
</feature>
<keyword evidence="6" id="KW-0046">Antibiotic resistance</keyword>
<feature type="non-terminal residue" evidence="10">
    <location>
        <position position="491"/>
    </location>
</feature>
<evidence type="ECO:0000259" key="9">
    <source>
        <dbReference type="PROSITE" id="PS50850"/>
    </source>
</evidence>